<protein>
    <submittedName>
        <fullName evidence="2">Uncharacterized protein</fullName>
    </submittedName>
</protein>
<dbReference type="InterPro" id="IPR001128">
    <property type="entry name" value="Cyt_P450"/>
</dbReference>
<evidence type="ECO:0000256" key="1">
    <source>
        <dbReference type="SAM" id="Phobius"/>
    </source>
</evidence>
<evidence type="ECO:0000313" key="2">
    <source>
        <dbReference type="EMBL" id="GJN19204.1"/>
    </source>
</evidence>
<dbReference type="InterPro" id="IPR036396">
    <property type="entry name" value="Cyt_P450_sf"/>
</dbReference>
<dbReference type="PANTHER" id="PTHR24299:SF24">
    <property type="entry name" value="OS06G0642000 PROTEIN"/>
    <property type="match status" value="1"/>
</dbReference>
<keyword evidence="1" id="KW-1133">Transmembrane helix</keyword>
<gene>
    <name evidence="2" type="primary">gb06451</name>
    <name evidence="2" type="ORF">PR202_gb06451</name>
</gene>
<feature type="transmembrane region" description="Helical" evidence="1">
    <location>
        <begin position="6"/>
        <end position="25"/>
    </location>
</feature>
<dbReference type="EMBL" id="BQKI01000074">
    <property type="protein sequence ID" value="GJN19204.1"/>
    <property type="molecule type" value="Genomic_DNA"/>
</dbReference>
<keyword evidence="1" id="KW-0472">Membrane</keyword>
<reference evidence="2" key="2">
    <citation type="submission" date="2021-12" db="EMBL/GenBank/DDBJ databases">
        <title>Resequencing data analysis of finger millet.</title>
        <authorList>
            <person name="Hatakeyama M."/>
            <person name="Aluri S."/>
            <person name="Balachadran M.T."/>
            <person name="Sivarajan S.R."/>
            <person name="Poveda L."/>
            <person name="Shimizu-Inatsugi R."/>
            <person name="Schlapbach R."/>
            <person name="Sreeman S.M."/>
            <person name="Shimizu K.K."/>
        </authorList>
    </citation>
    <scope>NUCLEOTIDE SEQUENCE</scope>
</reference>
<name>A0AAV5E9M2_ELECO</name>
<dbReference type="GO" id="GO:0020037">
    <property type="term" value="F:heme binding"/>
    <property type="evidence" value="ECO:0007669"/>
    <property type="project" value="InterPro"/>
</dbReference>
<dbReference type="AlphaFoldDB" id="A0AAV5E9M2"/>
<dbReference type="GO" id="GO:0004497">
    <property type="term" value="F:monooxygenase activity"/>
    <property type="evidence" value="ECO:0007669"/>
    <property type="project" value="InterPro"/>
</dbReference>
<dbReference type="Gene3D" id="1.10.630.10">
    <property type="entry name" value="Cytochrome P450"/>
    <property type="match status" value="1"/>
</dbReference>
<dbReference type="Pfam" id="PF00067">
    <property type="entry name" value="p450"/>
    <property type="match status" value="1"/>
</dbReference>
<dbReference type="GO" id="GO:0005506">
    <property type="term" value="F:iron ion binding"/>
    <property type="evidence" value="ECO:0007669"/>
    <property type="project" value="InterPro"/>
</dbReference>
<comment type="caution">
    <text evidence="2">The sequence shown here is derived from an EMBL/GenBank/DDBJ whole genome shotgun (WGS) entry which is preliminary data.</text>
</comment>
<organism evidence="2 3">
    <name type="scientific">Eleusine coracana subsp. coracana</name>
    <dbReference type="NCBI Taxonomy" id="191504"/>
    <lineage>
        <taxon>Eukaryota</taxon>
        <taxon>Viridiplantae</taxon>
        <taxon>Streptophyta</taxon>
        <taxon>Embryophyta</taxon>
        <taxon>Tracheophyta</taxon>
        <taxon>Spermatophyta</taxon>
        <taxon>Magnoliopsida</taxon>
        <taxon>Liliopsida</taxon>
        <taxon>Poales</taxon>
        <taxon>Poaceae</taxon>
        <taxon>PACMAD clade</taxon>
        <taxon>Chloridoideae</taxon>
        <taxon>Cynodonteae</taxon>
        <taxon>Eleusininae</taxon>
        <taxon>Eleusine</taxon>
    </lineage>
</organism>
<keyword evidence="3" id="KW-1185">Reference proteome</keyword>
<evidence type="ECO:0000313" key="3">
    <source>
        <dbReference type="Proteomes" id="UP001054889"/>
    </source>
</evidence>
<dbReference type="PANTHER" id="PTHR24299">
    <property type="entry name" value="CYTOCHROME P450 FAMILY 1"/>
    <property type="match status" value="1"/>
</dbReference>
<sequence length="155" mass="17143">MVADLQLYYLALVLVIVLPTIFFGIKRSAPRRLPPGPWALPVVGHLNQLAGALPHRARRHGPLMALRLGELRAVVASSPSAVREVLKTHSTSCVIRSEQARGAVHGPTYVPRARGKRKAQALRERARVKTVHARRWRQTSPFRIENIETGAGNSD</sequence>
<accession>A0AAV5E9M2</accession>
<dbReference type="GO" id="GO:0016705">
    <property type="term" value="F:oxidoreductase activity, acting on paired donors, with incorporation or reduction of molecular oxygen"/>
    <property type="evidence" value="ECO:0007669"/>
    <property type="project" value="InterPro"/>
</dbReference>
<keyword evidence="1" id="KW-0812">Transmembrane</keyword>
<dbReference type="SUPFAM" id="SSF48264">
    <property type="entry name" value="Cytochrome P450"/>
    <property type="match status" value="1"/>
</dbReference>
<dbReference type="Proteomes" id="UP001054889">
    <property type="component" value="Unassembled WGS sequence"/>
</dbReference>
<reference evidence="2" key="1">
    <citation type="journal article" date="2018" name="DNA Res.">
        <title>Multiple hybrid de novo genome assembly of finger millet, an orphan allotetraploid crop.</title>
        <authorList>
            <person name="Hatakeyama M."/>
            <person name="Aluri S."/>
            <person name="Balachadran M.T."/>
            <person name="Sivarajan S.R."/>
            <person name="Patrignani A."/>
            <person name="Gruter S."/>
            <person name="Poveda L."/>
            <person name="Shimizu-Inatsugi R."/>
            <person name="Baeten J."/>
            <person name="Francoijs K.J."/>
            <person name="Nataraja K.N."/>
            <person name="Reddy Y.A.N."/>
            <person name="Phadnis S."/>
            <person name="Ravikumar R.L."/>
            <person name="Schlapbach R."/>
            <person name="Sreeman S.M."/>
            <person name="Shimizu K.K."/>
        </authorList>
    </citation>
    <scope>NUCLEOTIDE SEQUENCE</scope>
</reference>
<proteinExistence type="predicted"/>